<reference evidence="1 2" key="1">
    <citation type="submission" date="2024-04" db="EMBL/GenBank/DDBJ databases">
        <title>Novel species of the genus Ideonella isolated from streams.</title>
        <authorList>
            <person name="Lu H."/>
        </authorList>
    </citation>
    <scope>NUCLEOTIDE SEQUENCE [LARGE SCALE GENOMIC DNA]</scope>
    <source>
        <strain evidence="1 2">DXS22W</strain>
    </source>
</reference>
<keyword evidence="2" id="KW-1185">Reference proteome</keyword>
<evidence type="ECO:0008006" key="3">
    <source>
        <dbReference type="Google" id="ProtNLM"/>
    </source>
</evidence>
<organism evidence="1 2">
    <name type="scientific">Pseudaquabacterium inlustre</name>
    <dbReference type="NCBI Taxonomy" id="2984192"/>
    <lineage>
        <taxon>Bacteria</taxon>
        <taxon>Pseudomonadati</taxon>
        <taxon>Pseudomonadota</taxon>
        <taxon>Betaproteobacteria</taxon>
        <taxon>Burkholderiales</taxon>
        <taxon>Sphaerotilaceae</taxon>
        <taxon>Pseudaquabacterium</taxon>
    </lineage>
</organism>
<evidence type="ECO:0000313" key="2">
    <source>
        <dbReference type="Proteomes" id="UP001365405"/>
    </source>
</evidence>
<dbReference type="PANTHER" id="PTHR38693">
    <property type="entry name" value="UBIQUINONE BIOSYNTHESIS PROTEIN UBIJ"/>
    <property type="match status" value="1"/>
</dbReference>
<dbReference type="EMBL" id="JBBUTH010000003">
    <property type="protein sequence ID" value="MEK8050145.1"/>
    <property type="molecule type" value="Genomic_DNA"/>
</dbReference>
<proteinExistence type="predicted"/>
<dbReference type="RefSeq" id="WP_341409812.1">
    <property type="nucleotide sequence ID" value="NZ_JBBUTH010000003.1"/>
</dbReference>
<sequence>MLQNLNALLAPALMERLVLVVNHVLSREPQAVARLLPHQGRVLRLELLQLPRLLQPAPPLAFRVTPAGLVEWCREPVEADLRVRMDAANPAALALQMVGGGMPSLDIDGDAQLATDVDWLLKNLRWDVADDLQRLFGPVAAQEVHRVGSLLARGLRAALQGAAVVAGRMRSR</sequence>
<gene>
    <name evidence="1" type="ORF">AACH10_07835</name>
</gene>
<dbReference type="Proteomes" id="UP001365405">
    <property type="component" value="Unassembled WGS sequence"/>
</dbReference>
<evidence type="ECO:0000313" key="1">
    <source>
        <dbReference type="EMBL" id="MEK8050145.1"/>
    </source>
</evidence>
<protein>
    <recommendedName>
        <fullName evidence="3">Ubiquinone biosynthesis protein UbiJ</fullName>
    </recommendedName>
</protein>
<name>A0ABU9CIC6_9BURK</name>
<dbReference type="PANTHER" id="PTHR38693:SF1">
    <property type="entry name" value="UBIQUINONE BIOSYNTHESIS ACCESSORY FACTOR UBIJ"/>
    <property type="match status" value="1"/>
</dbReference>
<accession>A0ABU9CIC6</accession>
<dbReference type="InterPro" id="IPR038989">
    <property type="entry name" value="UbiJ"/>
</dbReference>
<comment type="caution">
    <text evidence="1">The sequence shown here is derived from an EMBL/GenBank/DDBJ whole genome shotgun (WGS) entry which is preliminary data.</text>
</comment>